<feature type="transmembrane region" description="Helical" evidence="6">
    <location>
        <begin position="348"/>
        <end position="369"/>
    </location>
</feature>
<keyword evidence="5 6" id="KW-0472">Membrane</keyword>
<dbReference type="STRING" id="297318.BK138_27415"/>
<comment type="similarity">
    <text evidence="2">Belongs to the oxidase-dependent Fe transporter (OFeT) (TC 9.A.10.1) family.</text>
</comment>
<dbReference type="Pfam" id="PF03239">
    <property type="entry name" value="FTR1"/>
    <property type="match status" value="1"/>
</dbReference>
<feature type="transmembrane region" description="Helical" evidence="6">
    <location>
        <begin position="455"/>
        <end position="473"/>
    </location>
</feature>
<dbReference type="AlphaFoldDB" id="A0A1R1EES5"/>
<dbReference type="PANTHER" id="PTHR31632:SF2">
    <property type="entry name" value="PLASMA MEMBRANE IRON PERMEASE"/>
    <property type="match status" value="1"/>
</dbReference>
<name>A0A1R1EES5_9BACL</name>
<protein>
    <submittedName>
        <fullName evidence="7">Iron permease</fullName>
    </submittedName>
</protein>
<evidence type="ECO:0000256" key="1">
    <source>
        <dbReference type="ARBA" id="ARBA00004141"/>
    </source>
</evidence>
<proteinExistence type="inferred from homology"/>
<dbReference type="InterPro" id="IPR004923">
    <property type="entry name" value="FTR1/Fip1/EfeU"/>
</dbReference>
<feature type="transmembrane region" description="Helical" evidence="6">
    <location>
        <begin position="493"/>
        <end position="517"/>
    </location>
</feature>
<keyword evidence="8" id="KW-1185">Reference proteome</keyword>
<feature type="transmembrane region" description="Helical" evidence="6">
    <location>
        <begin position="415"/>
        <end position="435"/>
    </location>
</feature>
<gene>
    <name evidence="7" type="ORF">BK138_27415</name>
</gene>
<organism evidence="7 8">
    <name type="scientific">Paenibacillus rhizosphaerae</name>
    <dbReference type="NCBI Taxonomy" id="297318"/>
    <lineage>
        <taxon>Bacteria</taxon>
        <taxon>Bacillati</taxon>
        <taxon>Bacillota</taxon>
        <taxon>Bacilli</taxon>
        <taxon>Bacillales</taxon>
        <taxon>Paenibacillaceae</taxon>
        <taxon>Paenibacillus</taxon>
    </lineage>
</organism>
<dbReference type="Proteomes" id="UP000187172">
    <property type="component" value="Unassembled WGS sequence"/>
</dbReference>
<evidence type="ECO:0000256" key="4">
    <source>
        <dbReference type="ARBA" id="ARBA00022989"/>
    </source>
</evidence>
<accession>A0A1R1EES5</accession>
<dbReference type="GO" id="GO:0033573">
    <property type="term" value="C:high-affinity iron permease complex"/>
    <property type="evidence" value="ECO:0007669"/>
    <property type="project" value="InterPro"/>
</dbReference>
<reference evidence="7 8" key="1">
    <citation type="submission" date="2016-11" db="EMBL/GenBank/DDBJ databases">
        <title>Paenibacillus species isolates.</title>
        <authorList>
            <person name="Beno S.M."/>
        </authorList>
    </citation>
    <scope>NUCLEOTIDE SEQUENCE [LARGE SCALE GENOMIC DNA]</scope>
    <source>
        <strain evidence="7 8">FSL R5-0378</strain>
    </source>
</reference>
<keyword evidence="3 6" id="KW-0812">Transmembrane</keyword>
<dbReference type="GO" id="GO:0015093">
    <property type="term" value="F:ferrous iron transmembrane transporter activity"/>
    <property type="evidence" value="ECO:0007669"/>
    <property type="project" value="TreeGrafter"/>
</dbReference>
<evidence type="ECO:0000313" key="7">
    <source>
        <dbReference type="EMBL" id="OMF50343.1"/>
    </source>
</evidence>
<evidence type="ECO:0000256" key="5">
    <source>
        <dbReference type="ARBA" id="ARBA00023136"/>
    </source>
</evidence>
<dbReference type="EMBL" id="MRTP01000011">
    <property type="protein sequence ID" value="OMF50343.1"/>
    <property type="molecule type" value="Genomic_DNA"/>
</dbReference>
<evidence type="ECO:0000256" key="6">
    <source>
        <dbReference type="SAM" id="Phobius"/>
    </source>
</evidence>
<keyword evidence="4 6" id="KW-1133">Transmembrane helix</keyword>
<dbReference type="PANTHER" id="PTHR31632">
    <property type="entry name" value="IRON TRANSPORTER FTH1"/>
    <property type="match status" value="1"/>
</dbReference>
<sequence>MLRSNLTPRTGRWNRPLLGALLTLAMLLLSILAPHAEAEENSALDSLLPSVGSALVEAGQQEWSKASEDLNQFKQLWEPVKAGDTDHAGLTAAVDAALQDAQSKLASGGPEAKTALSALAKAVNAYVSAAESSTGSSGTAISGVESAKKLLPLAQDSLKAMQAGDWGAAKRSYQSIVDAWPTAETPIRSDNFTVYGQLETGISLVRIALQAEPVREEQAVQEMQKLVTLMTGYTEGKIAAADSGSDGNYRLSDALGILETARQDAQAGRSSEAADQMTKFISIWPAVEGEVRVSAPDLYTDIENKMSAVSGYLLSSPPKLDEAVKVMDAMKSSLTPLAVDHKYTAWDAALILLREGLEAILVLSALLSYLKRSGNTRGQKWIWGGAGSGLVLSLLLAVVLTFSISKAASGGARELIEGITGLVAVVMMLTVGQWLHSKSNTAAWNKYVGSQMDQALARGSLWSLFVLAGLAVLREGAETTIFYAGMASSIDMGQLILGIAGAIAVLAVLAYAIIVLSARLPLRGFFLAATVLIYYLVFRFLGDSIHSLQVSDRIPAHSETGLPSVSWLGMYPTWETFIPQMVVLAFVLWQLIRVELRNTQGSKARA</sequence>
<comment type="caution">
    <text evidence="7">The sequence shown here is derived from an EMBL/GenBank/DDBJ whole genome shotgun (WGS) entry which is preliminary data.</text>
</comment>
<feature type="transmembrane region" description="Helical" evidence="6">
    <location>
        <begin position="577"/>
        <end position="596"/>
    </location>
</feature>
<evidence type="ECO:0000313" key="8">
    <source>
        <dbReference type="Proteomes" id="UP000187172"/>
    </source>
</evidence>
<dbReference type="RefSeq" id="WP_076174182.1">
    <property type="nucleotide sequence ID" value="NZ_MRTP01000011.1"/>
</dbReference>
<feature type="transmembrane region" description="Helical" evidence="6">
    <location>
        <begin position="381"/>
        <end position="403"/>
    </location>
</feature>
<evidence type="ECO:0000256" key="2">
    <source>
        <dbReference type="ARBA" id="ARBA00008333"/>
    </source>
</evidence>
<feature type="transmembrane region" description="Helical" evidence="6">
    <location>
        <begin position="524"/>
        <end position="542"/>
    </location>
</feature>
<evidence type="ECO:0000256" key="3">
    <source>
        <dbReference type="ARBA" id="ARBA00022692"/>
    </source>
</evidence>
<comment type="subcellular location">
    <subcellularLocation>
        <location evidence="1">Membrane</location>
        <topology evidence="1">Multi-pass membrane protein</topology>
    </subcellularLocation>
</comment>